<organism evidence="1">
    <name type="scientific">Pectinophora gossypiella</name>
    <name type="common">Cotton pink bollworm</name>
    <name type="synonym">Depressaria gossypiella</name>
    <dbReference type="NCBI Taxonomy" id="13191"/>
    <lineage>
        <taxon>Eukaryota</taxon>
        <taxon>Metazoa</taxon>
        <taxon>Ecdysozoa</taxon>
        <taxon>Arthropoda</taxon>
        <taxon>Hexapoda</taxon>
        <taxon>Insecta</taxon>
        <taxon>Pterygota</taxon>
        <taxon>Neoptera</taxon>
        <taxon>Endopterygota</taxon>
        <taxon>Lepidoptera</taxon>
        <taxon>Glossata</taxon>
        <taxon>Ditrysia</taxon>
        <taxon>Gelechioidea</taxon>
        <taxon>Gelechiidae</taxon>
        <taxon>Apatetrinae</taxon>
        <taxon>Pectinophora</taxon>
    </lineage>
</organism>
<dbReference type="EMBL" id="GDQN01002287">
    <property type="protein sequence ID" value="JAT88767.1"/>
    <property type="molecule type" value="Transcribed_RNA"/>
</dbReference>
<evidence type="ECO:0000313" key="1">
    <source>
        <dbReference type="EMBL" id="JAT88767.1"/>
    </source>
</evidence>
<sequence>VIFVASYYNSIIMSVEVNKELNELTVKRRSVKGRITKFSKYLNSLPAGDLSVQDRSQLCTKLEKFTVMFDSFDDLQSRIEVYNEDNLDDELQEREEIEDSFHSNIAFAKVKLGTISLAETSGQAERESATYTPNDSQCAHSCGGQQDLGFRLPVIQ</sequence>
<dbReference type="OrthoDB" id="8061911at2759"/>
<dbReference type="AlphaFoldDB" id="A0A1E1WPD1"/>
<accession>A0A1E1WPD1</accession>
<name>A0A1E1WPD1_PECGO</name>
<proteinExistence type="predicted"/>
<feature type="non-terminal residue" evidence="1">
    <location>
        <position position="156"/>
    </location>
</feature>
<protein>
    <submittedName>
        <fullName evidence="1">Uncharacterized protein</fullName>
    </submittedName>
</protein>
<gene>
    <name evidence="1" type="ORF">g.1868</name>
</gene>
<reference evidence="1" key="1">
    <citation type="submission" date="2015-09" db="EMBL/GenBank/DDBJ databases">
        <title>De novo assembly of Pectinophora gossypiella (Pink Bollworm) gut transcriptome.</title>
        <authorList>
            <person name="Tassone E.E."/>
        </authorList>
    </citation>
    <scope>NUCLEOTIDE SEQUENCE</scope>
</reference>
<feature type="non-terminal residue" evidence="1">
    <location>
        <position position="1"/>
    </location>
</feature>